<proteinExistence type="predicted"/>
<dbReference type="EMBL" id="SWBP01000004">
    <property type="protein sequence ID" value="TKB96840.1"/>
    <property type="molecule type" value="Genomic_DNA"/>
</dbReference>
<dbReference type="OrthoDB" id="796236at2"/>
<accession>A0A4V5NWY2</accession>
<protein>
    <submittedName>
        <fullName evidence="1">Uncharacterized protein</fullName>
    </submittedName>
</protein>
<dbReference type="RefSeq" id="WP_136826804.1">
    <property type="nucleotide sequence ID" value="NZ_SWBP01000004.1"/>
</dbReference>
<evidence type="ECO:0000313" key="1">
    <source>
        <dbReference type="EMBL" id="TKB96840.1"/>
    </source>
</evidence>
<comment type="caution">
    <text evidence="1">The sequence shown here is derived from an EMBL/GenBank/DDBJ whole genome shotgun (WGS) entry which is preliminary data.</text>
</comment>
<name>A0A4V5NWY2_9SPHI</name>
<gene>
    <name evidence="1" type="ORF">FA046_12230</name>
</gene>
<reference evidence="1 2" key="1">
    <citation type="submission" date="2019-04" db="EMBL/GenBank/DDBJ databases">
        <title>Pedobacter sp. AR-3-17 sp. nov., isolated from Arctic soil.</title>
        <authorList>
            <person name="Dahal R.H."/>
            <person name="Kim D.-U."/>
        </authorList>
    </citation>
    <scope>NUCLEOTIDE SEQUENCE [LARGE SCALE GENOMIC DNA]</scope>
    <source>
        <strain evidence="1 2">AR-3-17</strain>
    </source>
</reference>
<dbReference type="Proteomes" id="UP000308181">
    <property type="component" value="Unassembled WGS sequence"/>
</dbReference>
<organism evidence="1 2">
    <name type="scientific">Pedobacter cryophilus</name>
    <dbReference type="NCBI Taxonomy" id="2571271"/>
    <lineage>
        <taxon>Bacteria</taxon>
        <taxon>Pseudomonadati</taxon>
        <taxon>Bacteroidota</taxon>
        <taxon>Sphingobacteriia</taxon>
        <taxon>Sphingobacteriales</taxon>
        <taxon>Sphingobacteriaceae</taxon>
        <taxon>Pedobacter</taxon>
    </lineage>
</organism>
<sequence>MKILKFIAWLSIPVLIMLNVKSCHEAAQAKKENAFYKSEKLQNKKEIQIEAAIINRKISKQGIETVTINALSNILPVKEVLKSLIVDSIAKTNNIKPKQIVNYTSVSFVSKADYLKAIAQRDSFKNLVYTYRNKWLSVSYTPAKDSIDTTGHFAYQYNTELNQTQYWERYKVLGLKIGRKQAYVNFALVDSNARIQNVKNFVVPYQEPKFGISLQARAVYNITSNRFFTGPGLSLDFNKVNVLAYYYYNVNANRWEYAVGLNKTFLKL</sequence>
<evidence type="ECO:0000313" key="2">
    <source>
        <dbReference type="Proteomes" id="UP000308181"/>
    </source>
</evidence>
<dbReference type="AlphaFoldDB" id="A0A4V5NWY2"/>
<keyword evidence="2" id="KW-1185">Reference proteome</keyword>